<reference evidence="1" key="1">
    <citation type="journal article" date="2015" name="Nature">
        <title>Complex archaea that bridge the gap between prokaryotes and eukaryotes.</title>
        <authorList>
            <person name="Spang A."/>
            <person name="Saw J.H."/>
            <person name="Jorgensen S.L."/>
            <person name="Zaremba-Niedzwiedzka K."/>
            <person name="Martijn J."/>
            <person name="Lind A.E."/>
            <person name="van Eijk R."/>
            <person name="Schleper C."/>
            <person name="Guy L."/>
            <person name="Ettema T.J."/>
        </authorList>
    </citation>
    <scope>NUCLEOTIDE SEQUENCE</scope>
</reference>
<name>A0A0F9HKE9_9ZZZZ</name>
<gene>
    <name evidence="1" type="ORF">LCGC14_1692110</name>
</gene>
<protein>
    <submittedName>
        <fullName evidence="1">Uncharacterized protein</fullName>
    </submittedName>
</protein>
<dbReference type="AlphaFoldDB" id="A0A0F9HKE9"/>
<organism evidence="1">
    <name type="scientific">marine sediment metagenome</name>
    <dbReference type="NCBI Taxonomy" id="412755"/>
    <lineage>
        <taxon>unclassified sequences</taxon>
        <taxon>metagenomes</taxon>
        <taxon>ecological metagenomes</taxon>
    </lineage>
</organism>
<dbReference type="EMBL" id="LAZR01014815">
    <property type="protein sequence ID" value="KKM15821.1"/>
    <property type="molecule type" value="Genomic_DNA"/>
</dbReference>
<comment type="caution">
    <text evidence="1">The sequence shown here is derived from an EMBL/GenBank/DDBJ whole genome shotgun (WGS) entry which is preliminary data.</text>
</comment>
<proteinExistence type="predicted"/>
<sequence>MNMIQWLLKLLEYATGQLEWDTGGIWVCESHPCTPFEMGTDFDCKCGGPGEPPYTPEYFNSGPRQITQ</sequence>
<accession>A0A0F9HKE9</accession>
<evidence type="ECO:0000313" key="1">
    <source>
        <dbReference type="EMBL" id="KKM15821.1"/>
    </source>
</evidence>